<reference evidence="4" key="1">
    <citation type="submission" date="2023-07" db="EMBL/GenBank/DDBJ databases">
        <title>Conexibacter stalactiti sp. nov., isolated from stalactites in a lava cave and emended description of the genus Conexibacter.</title>
        <authorList>
            <person name="Lee S.D."/>
        </authorList>
    </citation>
    <scope>NUCLEOTIDE SEQUENCE [LARGE SCALE GENOMIC DNA]</scope>
    <source>
        <strain evidence="4">KCTC 39840</strain>
    </source>
</reference>
<organism evidence="3 4">
    <name type="scientific">Conexibacter stalactiti</name>
    <dbReference type="NCBI Taxonomy" id="1940611"/>
    <lineage>
        <taxon>Bacteria</taxon>
        <taxon>Bacillati</taxon>
        <taxon>Actinomycetota</taxon>
        <taxon>Thermoleophilia</taxon>
        <taxon>Solirubrobacterales</taxon>
        <taxon>Conexibacteraceae</taxon>
        <taxon>Conexibacter</taxon>
    </lineage>
</organism>
<evidence type="ECO:0000313" key="3">
    <source>
        <dbReference type="EMBL" id="MDW5594692.1"/>
    </source>
</evidence>
<feature type="compositionally biased region" description="Basic and acidic residues" evidence="1">
    <location>
        <begin position="68"/>
        <end position="82"/>
    </location>
</feature>
<gene>
    <name evidence="3" type="ORF">R7226_10115</name>
</gene>
<sequence length="333" mass="34489">MSAPLKLAAFAAGLAALFGVATLAGAAIDPERDDAPAPAHVAEGGHGGEAPTDAADAHGGTSTSAADAHGEQRATGHGDDHGAQSAADPVRGLSSAENGLRLVVETPELRRGVRERLAFRIVGADGATVRDFDLAHERRLHLIVVRRDLTGFQHLHPAMAADGTWSTDLTLPQAGSYRLFADFARDGEAATLASDLRVDGDADLLPLPAPTAHARSDGGDAVTLSDAAGHAHGDDDAAAAATAPQPARAGVEQTLRFAIERDGAPVELEPYLGADGHLVALREGDLAFLHVHPTGAGPAFATTFPTAGRYRLYLQYKVAGRVETVAFTREVTR</sequence>
<accession>A0ABU4HN09</accession>
<dbReference type="Proteomes" id="UP001284601">
    <property type="component" value="Unassembled WGS sequence"/>
</dbReference>
<dbReference type="EMBL" id="JAWSTH010000020">
    <property type="protein sequence ID" value="MDW5594692.1"/>
    <property type="molecule type" value="Genomic_DNA"/>
</dbReference>
<evidence type="ECO:0008006" key="5">
    <source>
        <dbReference type="Google" id="ProtNLM"/>
    </source>
</evidence>
<comment type="caution">
    <text evidence="3">The sequence shown here is derived from an EMBL/GenBank/DDBJ whole genome shotgun (WGS) entry which is preliminary data.</text>
</comment>
<feature type="region of interest" description="Disordered" evidence="1">
    <location>
        <begin position="31"/>
        <end position="92"/>
    </location>
</feature>
<feature type="signal peptide" evidence="2">
    <location>
        <begin position="1"/>
        <end position="26"/>
    </location>
</feature>
<keyword evidence="2" id="KW-0732">Signal</keyword>
<evidence type="ECO:0000256" key="1">
    <source>
        <dbReference type="SAM" id="MobiDB-lite"/>
    </source>
</evidence>
<evidence type="ECO:0000256" key="2">
    <source>
        <dbReference type="SAM" id="SignalP"/>
    </source>
</evidence>
<keyword evidence="4" id="KW-1185">Reference proteome</keyword>
<name>A0ABU4HN09_9ACTN</name>
<proteinExistence type="predicted"/>
<feature type="region of interest" description="Disordered" evidence="1">
    <location>
        <begin position="208"/>
        <end position="247"/>
    </location>
</feature>
<protein>
    <recommendedName>
        <fullName evidence="5">Secreted protein</fullName>
    </recommendedName>
</protein>
<dbReference type="RefSeq" id="WP_318596989.1">
    <property type="nucleotide sequence ID" value="NZ_JAWSTH010000020.1"/>
</dbReference>
<evidence type="ECO:0000313" key="4">
    <source>
        <dbReference type="Proteomes" id="UP001284601"/>
    </source>
</evidence>
<feature type="chain" id="PRO_5046196744" description="Secreted protein" evidence="2">
    <location>
        <begin position="27"/>
        <end position="333"/>
    </location>
</feature>